<comment type="caution">
    <text evidence="1">The sequence shown here is derived from an EMBL/GenBank/DDBJ whole genome shotgun (WGS) entry which is preliminary data.</text>
</comment>
<proteinExistence type="predicted"/>
<dbReference type="GO" id="GO:0016301">
    <property type="term" value="F:kinase activity"/>
    <property type="evidence" value="ECO:0007669"/>
    <property type="project" value="UniProtKB-KW"/>
</dbReference>
<keyword evidence="2" id="KW-1185">Reference proteome</keyword>
<keyword evidence="1" id="KW-0418">Kinase</keyword>
<dbReference type="EMBL" id="BKCP01007482">
    <property type="protein sequence ID" value="GER46232.1"/>
    <property type="molecule type" value="Genomic_DNA"/>
</dbReference>
<reference evidence="2" key="1">
    <citation type="journal article" date="2019" name="Curr. Biol.">
        <title>Genome Sequence of Striga asiatica Provides Insight into the Evolution of Plant Parasitism.</title>
        <authorList>
            <person name="Yoshida S."/>
            <person name="Kim S."/>
            <person name="Wafula E.K."/>
            <person name="Tanskanen J."/>
            <person name="Kim Y.M."/>
            <person name="Honaas L."/>
            <person name="Yang Z."/>
            <person name="Spallek T."/>
            <person name="Conn C.E."/>
            <person name="Ichihashi Y."/>
            <person name="Cheong K."/>
            <person name="Cui S."/>
            <person name="Der J.P."/>
            <person name="Gundlach H."/>
            <person name="Jiao Y."/>
            <person name="Hori C."/>
            <person name="Ishida J.K."/>
            <person name="Kasahara H."/>
            <person name="Kiba T."/>
            <person name="Kim M.S."/>
            <person name="Koo N."/>
            <person name="Laohavisit A."/>
            <person name="Lee Y.H."/>
            <person name="Lumba S."/>
            <person name="McCourt P."/>
            <person name="Mortimer J.C."/>
            <person name="Mutuku J.M."/>
            <person name="Nomura T."/>
            <person name="Sasaki-Sekimoto Y."/>
            <person name="Seto Y."/>
            <person name="Wang Y."/>
            <person name="Wakatake T."/>
            <person name="Sakakibara H."/>
            <person name="Demura T."/>
            <person name="Yamaguchi S."/>
            <person name="Yoneyama K."/>
            <person name="Manabe R.I."/>
            <person name="Nelson D.C."/>
            <person name="Schulman A.H."/>
            <person name="Timko M.P."/>
            <person name="dePamphilis C.W."/>
            <person name="Choi D."/>
            <person name="Shirasu K."/>
        </authorList>
    </citation>
    <scope>NUCLEOTIDE SEQUENCE [LARGE SCALE GENOMIC DNA]</scope>
    <source>
        <strain evidence="2">cv. UVA1</strain>
    </source>
</reference>
<organism evidence="1 2">
    <name type="scientific">Striga asiatica</name>
    <name type="common">Asiatic witchweed</name>
    <name type="synonym">Buchnera asiatica</name>
    <dbReference type="NCBI Taxonomy" id="4170"/>
    <lineage>
        <taxon>Eukaryota</taxon>
        <taxon>Viridiplantae</taxon>
        <taxon>Streptophyta</taxon>
        <taxon>Embryophyta</taxon>
        <taxon>Tracheophyta</taxon>
        <taxon>Spermatophyta</taxon>
        <taxon>Magnoliopsida</taxon>
        <taxon>eudicotyledons</taxon>
        <taxon>Gunneridae</taxon>
        <taxon>Pentapetalae</taxon>
        <taxon>asterids</taxon>
        <taxon>lamiids</taxon>
        <taxon>Lamiales</taxon>
        <taxon>Orobanchaceae</taxon>
        <taxon>Buchnereae</taxon>
        <taxon>Striga</taxon>
    </lineage>
</organism>
<name>A0A5A7QN31_STRAF</name>
<sequence length="113" mass="12826">MGGCRPSKMRMPADCVFVYVTLCVCVRRRNTDVWWLCGGDGRFTGRRSEMRMSVDCAFVYKSAVLIIGLGRDNRKSGPDDEVGSASDEVGRKVTDLEWLLKSVKRTVRDSHYR</sequence>
<evidence type="ECO:0000313" key="2">
    <source>
        <dbReference type="Proteomes" id="UP000325081"/>
    </source>
</evidence>
<dbReference type="AlphaFoldDB" id="A0A5A7QN31"/>
<evidence type="ECO:0000313" key="1">
    <source>
        <dbReference type="EMBL" id="GER46232.1"/>
    </source>
</evidence>
<keyword evidence="1" id="KW-0808">Transferase</keyword>
<accession>A0A5A7QN31</accession>
<dbReference type="Proteomes" id="UP000325081">
    <property type="component" value="Unassembled WGS sequence"/>
</dbReference>
<keyword evidence="1" id="KW-0675">Receptor</keyword>
<protein>
    <submittedName>
        <fullName evidence="1">Interleukin-1 receptor-associated kinase-like 2</fullName>
    </submittedName>
</protein>
<gene>
    <name evidence="1" type="ORF">STAS_23255</name>
</gene>